<name>A0A8H5UNE7_9HYPO</name>
<dbReference type="InterPro" id="IPR053146">
    <property type="entry name" value="QDO-like"/>
</dbReference>
<feature type="domain" description="Cupin type-2" evidence="1">
    <location>
        <begin position="69"/>
        <end position="120"/>
    </location>
</feature>
<dbReference type="Pfam" id="PF07883">
    <property type="entry name" value="Cupin_2"/>
    <property type="match status" value="1"/>
</dbReference>
<dbReference type="PANTHER" id="PTHR36440">
    <property type="entry name" value="PUTATIVE (AFU_ORTHOLOGUE AFUA_8G07350)-RELATED"/>
    <property type="match status" value="1"/>
</dbReference>
<accession>A0A8H5UNE7</accession>
<dbReference type="CDD" id="cd02215">
    <property type="entry name" value="cupin_QDO_N_C"/>
    <property type="match status" value="1"/>
</dbReference>
<protein>
    <submittedName>
        <fullName evidence="2">Cupin like protein</fullName>
    </submittedName>
</protein>
<dbReference type="SUPFAM" id="SSF51182">
    <property type="entry name" value="RmlC-like cupins"/>
    <property type="match status" value="2"/>
</dbReference>
<evidence type="ECO:0000313" key="3">
    <source>
        <dbReference type="Proteomes" id="UP000562682"/>
    </source>
</evidence>
<dbReference type="InterPro" id="IPR014710">
    <property type="entry name" value="RmlC-like_jellyroll"/>
</dbReference>
<dbReference type="EMBL" id="JAAOAK010000088">
    <property type="protein sequence ID" value="KAF5690494.1"/>
    <property type="molecule type" value="Genomic_DNA"/>
</dbReference>
<dbReference type="InterPro" id="IPR011051">
    <property type="entry name" value="RmlC_Cupin_sf"/>
</dbReference>
<sequence length="358" mass="39217">MTMERMVLPPSVAGKSAATKKPYIFESFSGDKVYVSGTPSVARFLLTGKETDGKFTILTSGGQSFPAPVPTHYHKYTHHDLLCIRGQLKVWLNDQCRILSPGDYASVAPNAVHAYQFIGDHTEILGIITPAGFEHMFRGLGEPYTGPMWPGVDLERATEKLNSGVANVMTEFDVIPVPDHKLVETQPWGGSENQLPGSQKPYFLRNCTGPSAVLGGTVVRPYVTGAESGNTYSLATLEGSNHFETQVLSGGIQFPDVDHCFYVSDGYLEVTASDADSSRIGPDEVVWLPAGTHFDIKPVSSYFKVFIYSQPGGLADLLYVAGKDKPHTQLNCMISDSPSSFDRKKLSQYKLEFKFNLM</sequence>
<evidence type="ECO:0000313" key="2">
    <source>
        <dbReference type="EMBL" id="KAF5690494.1"/>
    </source>
</evidence>
<dbReference type="Gene3D" id="2.60.120.10">
    <property type="entry name" value="Jelly Rolls"/>
    <property type="match status" value="2"/>
</dbReference>
<dbReference type="AlphaFoldDB" id="A0A8H5UNE7"/>
<proteinExistence type="predicted"/>
<reference evidence="2 3" key="1">
    <citation type="submission" date="2020-05" db="EMBL/GenBank/DDBJ databases">
        <title>Identification and distribution of gene clusters putatively required for synthesis of sphingolipid metabolism inhibitors in phylogenetically diverse species of the filamentous fungus Fusarium.</title>
        <authorList>
            <person name="Kim H.-S."/>
            <person name="Busman M."/>
            <person name="Brown D.W."/>
            <person name="Divon H."/>
            <person name="Uhlig S."/>
            <person name="Proctor R.H."/>
        </authorList>
    </citation>
    <scope>NUCLEOTIDE SEQUENCE [LARGE SCALE GENOMIC DNA]</scope>
    <source>
        <strain evidence="2 3">NRRL 25311</strain>
    </source>
</reference>
<dbReference type="InterPro" id="IPR013096">
    <property type="entry name" value="Cupin_2"/>
</dbReference>
<comment type="caution">
    <text evidence="2">The sequence shown here is derived from an EMBL/GenBank/DDBJ whole genome shotgun (WGS) entry which is preliminary data.</text>
</comment>
<evidence type="ECO:0000259" key="1">
    <source>
        <dbReference type="Pfam" id="PF07883"/>
    </source>
</evidence>
<gene>
    <name evidence="2" type="ORF">FDENT_3878</name>
</gene>
<dbReference type="Proteomes" id="UP000562682">
    <property type="component" value="Unassembled WGS sequence"/>
</dbReference>
<keyword evidence="3" id="KW-1185">Reference proteome</keyword>
<organism evidence="2 3">
    <name type="scientific">Fusarium denticulatum</name>
    <dbReference type="NCBI Taxonomy" id="48507"/>
    <lineage>
        <taxon>Eukaryota</taxon>
        <taxon>Fungi</taxon>
        <taxon>Dikarya</taxon>
        <taxon>Ascomycota</taxon>
        <taxon>Pezizomycotina</taxon>
        <taxon>Sordariomycetes</taxon>
        <taxon>Hypocreomycetidae</taxon>
        <taxon>Hypocreales</taxon>
        <taxon>Nectriaceae</taxon>
        <taxon>Fusarium</taxon>
        <taxon>Fusarium fujikuroi species complex</taxon>
    </lineage>
</organism>
<dbReference type="PANTHER" id="PTHR36440:SF1">
    <property type="entry name" value="PUTATIVE (AFU_ORTHOLOGUE AFUA_8G07350)-RELATED"/>
    <property type="match status" value="1"/>
</dbReference>